<dbReference type="Pfam" id="PF09588">
    <property type="entry name" value="YqaJ"/>
    <property type="match status" value="1"/>
</dbReference>
<name>A0A9D4RXH6_DREPO</name>
<dbReference type="Gene3D" id="3.90.320.10">
    <property type="match status" value="1"/>
</dbReference>
<evidence type="ECO:0000256" key="1">
    <source>
        <dbReference type="PROSITE-ProRule" id="PRU00325"/>
    </source>
</evidence>
<dbReference type="Proteomes" id="UP000828390">
    <property type="component" value="Unassembled WGS sequence"/>
</dbReference>
<reference evidence="3" key="2">
    <citation type="submission" date="2020-11" db="EMBL/GenBank/DDBJ databases">
        <authorList>
            <person name="McCartney M.A."/>
            <person name="Auch B."/>
            <person name="Kono T."/>
            <person name="Mallez S."/>
            <person name="Becker A."/>
            <person name="Gohl D.M."/>
            <person name="Silverstein K.A.T."/>
            <person name="Koren S."/>
            <person name="Bechman K.B."/>
            <person name="Herman A."/>
            <person name="Abrahante J.E."/>
            <person name="Garbe J."/>
        </authorList>
    </citation>
    <scope>NUCLEOTIDE SEQUENCE</scope>
    <source>
        <strain evidence="3">Duluth1</strain>
        <tissue evidence="3">Whole animal</tissue>
    </source>
</reference>
<proteinExistence type="predicted"/>
<protein>
    <recommendedName>
        <fullName evidence="2">SWIM-type domain-containing protein</fullName>
    </recommendedName>
</protein>
<gene>
    <name evidence="3" type="ORF">DPMN_008607</name>
</gene>
<comment type="caution">
    <text evidence="3">The sequence shown here is derived from an EMBL/GenBank/DDBJ whole genome shotgun (WGS) entry which is preliminary data.</text>
</comment>
<organism evidence="3 4">
    <name type="scientific">Dreissena polymorpha</name>
    <name type="common">Zebra mussel</name>
    <name type="synonym">Mytilus polymorpha</name>
    <dbReference type="NCBI Taxonomy" id="45954"/>
    <lineage>
        <taxon>Eukaryota</taxon>
        <taxon>Metazoa</taxon>
        <taxon>Spiralia</taxon>
        <taxon>Lophotrochozoa</taxon>
        <taxon>Mollusca</taxon>
        <taxon>Bivalvia</taxon>
        <taxon>Autobranchia</taxon>
        <taxon>Heteroconchia</taxon>
        <taxon>Euheterodonta</taxon>
        <taxon>Imparidentia</taxon>
        <taxon>Neoheterodontei</taxon>
        <taxon>Myida</taxon>
        <taxon>Dreissenoidea</taxon>
        <taxon>Dreissenidae</taxon>
        <taxon>Dreissena</taxon>
    </lineage>
</organism>
<dbReference type="OrthoDB" id="8830353at2759"/>
<keyword evidence="1" id="KW-0479">Metal-binding</keyword>
<dbReference type="InterPro" id="IPR007527">
    <property type="entry name" value="Znf_SWIM"/>
</dbReference>
<dbReference type="GO" id="GO:0006281">
    <property type="term" value="P:DNA repair"/>
    <property type="evidence" value="ECO:0007669"/>
    <property type="project" value="UniProtKB-ARBA"/>
</dbReference>
<reference evidence="3" key="1">
    <citation type="journal article" date="2019" name="bioRxiv">
        <title>The Genome of the Zebra Mussel, Dreissena polymorpha: A Resource for Invasive Species Research.</title>
        <authorList>
            <person name="McCartney M.A."/>
            <person name="Auch B."/>
            <person name="Kono T."/>
            <person name="Mallez S."/>
            <person name="Zhang Y."/>
            <person name="Obille A."/>
            <person name="Becker A."/>
            <person name="Abrahante J.E."/>
            <person name="Garbe J."/>
            <person name="Badalamenti J.P."/>
            <person name="Herman A."/>
            <person name="Mangelson H."/>
            <person name="Liachko I."/>
            <person name="Sullivan S."/>
            <person name="Sone E.D."/>
            <person name="Koren S."/>
            <person name="Silverstein K.A.T."/>
            <person name="Beckman K.B."/>
            <person name="Gohl D.M."/>
        </authorList>
    </citation>
    <scope>NUCLEOTIDE SEQUENCE</scope>
    <source>
        <strain evidence="3">Duluth1</strain>
        <tissue evidence="3">Whole animal</tissue>
    </source>
</reference>
<evidence type="ECO:0000313" key="3">
    <source>
        <dbReference type="EMBL" id="KAH3884624.1"/>
    </source>
</evidence>
<dbReference type="InterPro" id="IPR019080">
    <property type="entry name" value="YqaJ_viral_recombinase"/>
</dbReference>
<dbReference type="SUPFAM" id="SSF52980">
    <property type="entry name" value="Restriction endonuclease-like"/>
    <property type="match status" value="1"/>
</dbReference>
<keyword evidence="1" id="KW-0862">Zinc</keyword>
<dbReference type="CDD" id="cd22343">
    <property type="entry name" value="PDDEXK_lambda_exonuclease-like"/>
    <property type="match status" value="1"/>
</dbReference>
<dbReference type="EMBL" id="JAIWYP010000001">
    <property type="protein sequence ID" value="KAH3884624.1"/>
    <property type="molecule type" value="Genomic_DNA"/>
</dbReference>
<dbReference type="InterPro" id="IPR011335">
    <property type="entry name" value="Restrct_endonuc-II-like"/>
</dbReference>
<dbReference type="PANTHER" id="PTHR47526:SF3">
    <property type="entry name" value="PHD-TYPE DOMAIN-CONTAINING PROTEIN"/>
    <property type="match status" value="1"/>
</dbReference>
<evidence type="ECO:0000313" key="4">
    <source>
        <dbReference type="Proteomes" id="UP000828390"/>
    </source>
</evidence>
<evidence type="ECO:0000259" key="2">
    <source>
        <dbReference type="PROSITE" id="PS50966"/>
    </source>
</evidence>
<keyword evidence="1" id="KW-0863">Zinc-finger</keyword>
<sequence length="498" mass="55947">MASDTTIGLPSDDVKWTVNDPTSWPNVTYEDLVDYLVMAKAYDGKAMKSFRSLYAYNYVQNGWLGDIMWSSHNNIQFLKAKVSPSQPGVGRADYMAWVAIADDSTILTGYCTCPAGTGRSCSHISAIIYAVALAWNHGLAGKTCTDKDRLWGRGAGTAVLHEEFENINFERPKPDDAPILKKTQKKATGTQLPKIRSFLDHSDLQDHASESCTNKLWTCKGTLLQKILSAKEKPVNEMKSVEHSDHTIDPSRPVNEVTCQPCDAFYKKYINLSAEAKTNISQATSLQCSTLWSDARKLRISSSKVHALPKTSRADPNKFVTNQIYPRFKGNSATQHGQKYEAEARAWFEQNTGLKVVQTGVVIDQTEPYLAASPDGLVGEDTILEIKCPTKPLRELIQSGTYDVVPTKSGDHCLNPKGRNGYYTQVQIAMHCTTQHHCKFVVWTKAEGLIVDVPYDANFVRTTLVRIREFYFKHLLVRLVDEHNFKRLMISDQYKHYC</sequence>
<accession>A0A9D4RXH6</accession>
<dbReference type="InterPro" id="IPR011604">
    <property type="entry name" value="PDDEXK-like_dom_sf"/>
</dbReference>
<dbReference type="GO" id="GO:0008270">
    <property type="term" value="F:zinc ion binding"/>
    <property type="evidence" value="ECO:0007669"/>
    <property type="project" value="UniProtKB-KW"/>
</dbReference>
<feature type="domain" description="SWIM-type" evidence="2">
    <location>
        <begin position="96"/>
        <end position="132"/>
    </location>
</feature>
<dbReference type="PANTHER" id="PTHR47526">
    <property type="entry name" value="ATP-DEPENDENT DNA HELICASE"/>
    <property type="match status" value="1"/>
</dbReference>
<keyword evidence="4" id="KW-1185">Reference proteome</keyword>
<dbReference type="PROSITE" id="PS50966">
    <property type="entry name" value="ZF_SWIM"/>
    <property type="match status" value="1"/>
</dbReference>
<dbReference type="AlphaFoldDB" id="A0A9D4RXH6"/>